<evidence type="ECO:0000256" key="12">
    <source>
        <dbReference type="ARBA" id="ARBA00023242"/>
    </source>
</evidence>
<keyword evidence="6" id="KW-0255">Endonuclease</keyword>
<evidence type="ECO:0000256" key="2">
    <source>
        <dbReference type="ARBA" id="ARBA00004123"/>
    </source>
</evidence>
<evidence type="ECO:0000256" key="3">
    <source>
        <dbReference type="ARBA" id="ARBA00005313"/>
    </source>
</evidence>
<evidence type="ECO:0000256" key="10">
    <source>
        <dbReference type="ARBA" id="ARBA00023172"/>
    </source>
</evidence>
<dbReference type="Pfam" id="PF02732">
    <property type="entry name" value="ERCC4"/>
    <property type="match status" value="1"/>
</dbReference>
<sequence>MSKITYELDSDSDSTIIDVEINHNRNDSLNKTSTSKNTFSNCFSGNILCLSTKLHLSVSFLDVNYTQYNSELESILQKYGVSSGDSKPQTKPPVKAAFTGDTDTLDLCFDEDTPLVRDTTDTSNLHKDSSLYKASFDSDSTLGISSDDERSPLHISKSANELWDSYSLPSFQKEDQAKSDSVSSDLSSDEESQPLRSSASVTNDKEIQQSGLLSPSFQKEKQRKIFSANDICDELISSDEDSPPFYTSACVEEEHMDTSWCFEGYEKTLATETNETTPLTQHPTTSRKRKHGENTNNLDKEKRKQEKAEQRAQKQEEIAKAKRLKQVLQSVNKNMKPEESIKFVTVKIGNEIVKEKYGQEILNALRLMDAKCNVEEHLIPNIITWSRDVLSVSTNDQNDVIEKLETVHVDDSLIIMNWDETINLIHNNTLNTHVQSIKSVINKKKLFIVIYGLDSYFRCHKREKHREVRKEVSQTVSKKTNKNERVYIDMPKVTKKQLESAFTELQILHSCCYRLIESPPDLGMLVTQFTKSIASAPYKLEKYKKEMQASWYMAGDNKDCVKVDKNGNGLKRLWQQQLTTFPLARLEHAEAIITKFPTLKSLLEEYERSTHTDGEKLLQDIPIRRAAGPMTSFRRLGIELSKKVYKFFSSVNGDMVL</sequence>
<name>A0A1Y1LNX2_PHOPY</name>
<evidence type="ECO:0000256" key="9">
    <source>
        <dbReference type="ARBA" id="ARBA00022842"/>
    </source>
</evidence>
<dbReference type="AlphaFoldDB" id="A0A1Y1LNX2"/>
<evidence type="ECO:0000313" key="16">
    <source>
        <dbReference type="EMBL" id="JAV75329.1"/>
    </source>
</evidence>
<dbReference type="Pfam" id="PF21292">
    <property type="entry name" value="EME1-MUS81_C"/>
    <property type="match status" value="1"/>
</dbReference>
<evidence type="ECO:0000256" key="14">
    <source>
        <dbReference type="SAM" id="MobiDB-lite"/>
    </source>
</evidence>
<keyword evidence="5" id="KW-0479">Metal-binding</keyword>
<keyword evidence="12" id="KW-0539">Nucleus</keyword>
<comment type="similarity">
    <text evidence="3">Belongs to the EME1/MMS4 family.</text>
</comment>
<keyword evidence="10" id="KW-0233">DNA recombination</keyword>
<feature type="compositionally biased region" description="Basic and acidic residues" evidence="14">
    <location>
        <begin position="298"/>
        <end position="316"/>
    </location>
</feature>
<dbReference type="GO" id="GO:0031573">
    <property type="term" value="P:mitotic intra-S DNA damage checkpoint signaling"/>
    <property type="evidence" value="ECO:0007669"/>
    <property type="project" value="TreeGrafter"/>
</dbReference>
<dbReference type="CDD" id="cd20083">
    <property type="entry name" value="XPF_nuclease_EME"/>
    <property type="match status" value="1"/>
</dbReference>
<reference evidence="16" key="1">
    <citation type="journal article" date="2016" name="Sci. Rep.">
        <title>Molecular characterization of firefly nuptial gifts: a multi-omics approach sheds light on postcopulatory sexual selection.</title>
        <authorList>
            <person name="Al-Wathiqui N."/>
            <person name="Fallon T.R."/>
            <person name="South A."/>
            <person name="Weng J.K."/>
            <person name="Lewis S.M."/>
        </authorList>
    </citation>
    <scope>NUCLEOTIDE SEQUENCE</scope>
</reference>
<feature type="region of interest" description="Disordered" evidence="14">
    <location>
        <begin position="272"/>
        <end position="316"/>
    </location>
</feature>
<evidence type="ECO:0000256" key="13">
    <source>
        <dbReference type="ARBA" id="ARBA00023254"/>
    </source>
</evidence>
<keyword evidence="13" id="KW-0469">Meiosis</keyword>
<feature type="domain" description="ERCC4" evidence="15">
    <location>
        <begin position="361"/>
        <end position="528"/>
    </location>
</feature>
<protein>
    <recommendedName>
        <fullName evidence="15">ERCC4 domain-containing protein</fullName>
    </recommendedName>
</protein>
<dbReference type="GO" id="GO:0048476">
    <property type="term" value="C:Holliday junction resolvase complex"/>
    <property type="evidence" value="ECO:0007669"/>
    <property type="project" value="InterPro"/>
</dbReference>
<evidence type="ECO:0000256" key="4">
    <source>
        <dbReference type="ARBA" id="ARBA00022722"/>
    </source>
</evidence>
<dbReference type="GO" id="GO:0005634">
    <property type="term" value="C:nucleus"/>
    <property type="evidence" value="ECO:0007669"/>
    <property type="project" value="UniProtKB-SubCell"/>
</dbReference>
<comment type="subcellular location">
    <subcellularLocation>
        <location evidence="2">Nucleus</location>
    </subcellularLocation>
</comment>
<dbReference type="InterPro" id="IPR033310">
    <property type="entry name" value="Mms4/EME1/EME2"/>
</dbReference>
<keyword evidence="8" id="KW-0378">Hydrolase</keyword>
<dbReference type="GO" id="GO:0046872">
    <property type="term" value="F:metal ion binding"/>
    <property type="evidence" value="ECO:0007669"/>
    <property type="project" value="UniProtKB-KW"/>
</dbReference>
<dbReference type="Gene3D" id="3.40.50.10130">
    <property type="match status" value="1"/>
</dbReference>
<evidence type="ECO:0000256" key="11">
    <source>
        <dbReference type="ARBA" id="ARBA00023204"/>
    </source>
</evidence>
<feature type="region of interest" description="Disordered" evidence="14">
    <location>
        <begin position="174"/>
        <end position="219"/>
    </location>
</feature>
<keyword evidence="9" id="KW-0460">Magnesium</keyword>
<organism evidence="16">
    <name type="scientific">Photinus pyralis</name>
    <name type="common">Common eastern firefly</name>
    <name type="synonym">Lampyris pyralis</name>
    <dbReference type="NCBI Taxonomy" id="7054"/>
    <lineage>
        <taxon>Eukaryota</taxon>
        <taxon>Metazoa</taxon>
        <taxon>Ecdysozoa</taxon>
        <taxon>Arthropoda</taxon>
        <taxon>Hexapoda</taxon>
        <taxon>Insecta</taxon>
        <taxon>Pterygota</taxon>
        <taxon>Neoptera</taxon>
        <taxon>Endopterygota</taxon>
        <taxon>Coleoptera</taxon>
        <taxon>Polyphaga</taxon>
        <taxon>Elateriformia</taxon>
        <taxon>Elateroidea</taxon>
        <taxon>Lampyridae</taxon>
        <taxon>Lampyrinae</taxon>
        <taxon>Photinus</taxon>
    </lineage>
</organism>
<keyword evidence="11" id="KW-0234">DNA repair</keyword>
<dbReference type="InterPro" id="IPR006166">
    <property type="entry name" value="ERCC4_domain"/>
</dbReference>
<evidence type="ECO:0000256" key="6">
    <source>
        <dbReference type="ARBA" id="ARBA00022759"/>
    </source>
</evidence>
<comment type="cofactor">
    <cofactor evidence="1">
        <name>Mg(2+)</name>
        <dbReference type="ChEBI" id="CHEBI:18420"/>
    </cofactor>
</comment>
<evidence type="ECO:0000256" key="5">
    <source>
        <dbReference type="ARBA" id="ARBA00022723"/>
    </source>
</evidence>
<dbReference type="GO" id="GO:0000712">
    <property type="term" value="P:resolution of meiotic recombination intermediates"/>
    <property type="evidence" value="ECO:0007669"/>
    <property type="project" value="TreeGrafter"/>
</dbReference>
<dbReference type="InterPro" id="IPR047524">
    <property type="entry name" value="XPF_nuclease_EME1_plant/arthr"/>
</dbReference>
<dbReference type="GO" id="GO:0031297">
    <property type="term" value="P:replication fork processing"/>
    <property type="evidence" value="ECO:0007669"/>
    <property type="project" value="TreeGrafter"/>
</dbReference>
<dbReference type="EMBL" id="GEZM01050877">
    <property type="protein sequence ID" value="JAV75329.1"/>
    <property type="molecule type" value="Transcribed_RNA"/>
</dbReference>
<evidence type="ECO:0000256" key="1">
    <source>
        <dbReference type="ARBA" id="ARBA00001946"/>
    </source>
</evidence>
<dbReference type="PANTHER" id="PTHR21077">
    <property type="entry name" value="EME1 PROTEIN"/>
    <property type="match status" value="1"/>
</dbReference>
<proteinExistence type="inferred from homology"/>
<dbReference type="PANTHER" id="PTHR21077:SF5">
    <property type="entry name" value="CROSSOVER JUNCTION ENDONUCLEASE MMS4"/>
    <property type="match status" value="1"/>
</dbReference>
<dbReference type="Gene3D" id="1.10.150.670">
    <property type="entry name" value="Crossover junction endonuclease EME1, DNA-binding domain"/>
    <property type="match status" value="1"/>
</dbReference>
<evidence type="ECO:0000256" key="7">
    <source>
        <dbReference type="ARBA" id="ARBA00022763"/>
    </source>
</evidence>
<dbReference type="InterPro" id="IPR042530">
    <property type="entry name" value="EME1/EME2_C"/>
</dbReference>
<dbReference type="GO" id="GO:0008821">
    <property type="term" value="F:crossover junction DNA endonuclease activity"/>
    <property type="evidence" value="ECO:0007669"/>
    <property type="project" value="TreeGrafter"/>
</dbReference>
<keyword evidence="7" id="KW-0227">DNA damage</keyword>
<dbReference type="GO" id="GO:0006302">
    <property type="term" value="P:double-strand break repair"/>
    <property type="evidence" value="ECO:0007669"/>
    <property type="project" value="TreeGrafter"/>
</dbReference>
<evidence type="ECO:0000256" key="8">
    <source>
        <dbReference type="ARBA" id="ARBA00022801"/>
    </source>
</evidence>
<feature type="compositionally biased region" description="Polar residues" evidence="14">
    <location>
        <begin position="272"/>
        <end position="284"/>
    </location>
</feature>
<evidence type="ECO:0000259" key="15">
    <source>
        <dbReference type="Pfam" id="PF02732"/>
    </source>
</evidence>
<feature type="compositionally biased region" description="Polar residues" evidence="14">
    <location>
        <begin position="194"/>
        <end position="217"/>
    </location>
</feature>
<accession>A0A1Y1LNX2</accession>
<keyword evidence="4" id="KW-0540">Nuclease</keyword>